<sequence length="109" mass="10559">VALAGRGGGEISEVGEQSVGLGEFTGASGGRVRVVEVTAHRPTVPDDPGGAGVLVVLTAGTRTAWELVGLAQACADAGQDVLGVVVVTPTVPARPEPVVPAGAVLAGSP</sequence>
<keyword evidence="2" id="KW-1185">Reference proteome</keyword>
<reference evidence="1 2" key="1">
    <citation type="submission" date="2016-12" db="EMBL/GenBank/DDBJ databases">
        <title>The draft genome sequence of Actinophytocola xinjiangensis.</title>
        <authorList>
            <person name="Wang W."/>
            <person name="Yuan L."/>
        </authorList>
    </citation>
    <scope>NUCLEOTIDE SEQUENCE [LARGE SCALE GENOMIC DNA]</scope>
    <source>
        <strain evidence="1 2">CGMCC 4.4663</strain>
    </source>
</reference>
<dbReference type="AlphaFoldDB" id="A0A7Z0WCR4"/>
<protein>
    <submittedName>
        <fullName evidence="1">Uncharacterized protein</fullName>
    </submittedName>
</protein>
<evidence type="ECO:0000313" key="2">
    <source>
        <dbReference type="Proteomes" id="UP000185696"/>
    </source>
</evidence>
<dbReference type="Proteomes" id="UP000185696">
    <property type="component" value="Unassembled WGS sequence"/>
</dbReference>
<accession>A0A7Z0WCR4</accession>
<gene>
    <name evidence="1" type="ORF">BLA60_40710</name>
</gene>
<feature type="non-terminal residue" evidence="1">
    <location>
        <position position="1"/>
    </location>
</feature>
<dbReference type="EMBL" id="MSIF01000044">
    <property type="protein sequence ID" value="OLF04429.1"/>
    <property type="molecule type" value="Genomic_DNA"/>
</dbReference>
<name>A0A7Z0WCR4_9PSEU</name>
<comment type="caution">
    <text evidence="1">The sequence shown here is derived from an EMBL/GenBank/DDBJ whole genome shotgun (WGS) entry which is preliminary data.</text>
</comment>
<proteinExistence type="predicted"/>
<organism evidence="1 2">
    <name type="scientific">Actinophytocola xinjiangensis</name>
    <dbReference type="NCBI Taxonomy" id="485602"/>
    <lineage>
        <taxon>Bacteria</taxon>
        <taxon>Bacillati</taxon>
        <taxon>Actinomycetota</taxon>
        <taxon>Actinomycetes</taxon>
        <taxon>Pseudonocardiales</taxon>
        <taxon>Pseudonocardiaceae</taxon>
    </lineage>
</organism>
<evidence type="ECO:0000313" key="1">
    <source>
        <dbReference type="EMBL" id="OLF04429.1"/>
    </source>
</evidence>